<evidence type="ECO:0000256" key="1">
    <source>
        <dbReference type="ARBA" id="ARBA00025758"/>
    </source>
</evidence>
<evidence type="ECO:0000313" key="3">
    <source>
        <dbReference type="EMBL" id="KAH6824978.1"/>
    </source>
</evidence>
<feature type="region of interest" description="Disordered" evidence="2">
    <location>
        <begin position="417"/>
        <end position="450"/>
    </location>
</feature>
<sequence>MLAHSTLMANSLNSDGGDAASLHRTSTDTALEAPPHINLQFSNGSGSFPADAAANSTSNSVAVTVEETTRDGVVQECDGYDAVLSGNAETGAGGVQEQKQEGAHANCSEKCATETQMIEHAEPIGPPIIGDRKVDDDNDSNMNMKQQEPKGKRPRRRGGKARKYHEVSDCYPNVRREKKGMMYSREELEALRFEKVEEQKKKWVEVYCGLDPVVVAEYDELERAREKDRMPSFNFDPRSQFQKLANLGEVCPKVEGDNLENLNASDHSSFLPVSDDIGPSVVEENYCEDDDSDEEYSIQRPAFFVAGEPDFDSGPPQDGLEYLRRVRWEAARIPKVKVVKVNKVKEQSIYMPQIPDVMKCPEQLLPLKHWEDSFLSDFSQLREAFSQIDLQEPSAETSIKEEFLNQMLEKFVSLESADNSGPSKASSILETSDAKSSPSSPESFSPKVDHPTLSTILKMDSAARTSMLKKRISSTMDMDRLPYNDSLWLFALCIAIDSPLHGDTSAALRSLLRKCASLRAVKTVADDDVIILNILVTIAGRYFGQLER</sequence>
<organism evidence="3 4">
    <name type="scientific">Perilla frutescens var. hirtella</name>
    <name type="common">Perilla citriodora</name>
    <name type="synonym">Perilla setoyensis</name>
    <dbReference type="NCBI Taxonomy" id="608512"/>
    <lineage>
        <taxon>Eukaryota</taxon>
        <taxon>Viridiplantae</taxon>
        <taxon>Streptophyta</taxon>
        <taxon>Embryophyta</taxon>
        <taxon>Tracheophyta</taxon>
        <taxon>Spermatophyta</taxon>
        <taxon>Magnoliopsida</taxon>
        <taxon>eudicotyledons</taxon>
        <taxon>Gunneridae</taxon>
        <taxon>Pentapetalae</taxon>
        <taxon>asterids</taxon>
        <taxon>lamiids</taxon>
        <taxon>Lamiales</taxon>
        <taxon>Lamiaceae</taxon>
        <taxon>Nepetoideae</taxon>
        <taxon>Elsholtzieae</taxon>
        <taxon>Perilla</taxon>
    </lineage>
</organism>
<protein>
    <submittedName>
        <fullName evidence="3">Uncharacterized protein</fullName>
    </submittedName>
</protein>
<feature type="compositionally biased region" description="Polar residues" evidence="2">
    <location>
        <begin position="417"/>
        <end position="430"/>
    </location>
</feature>
<comment type="caution">
    <text evidence="3">The sequence shown here is derived from an EMBL/GenBank/DDBJ whole genome shotgun (WGS) entry which is preliminary data.</text>
</comment>
<dbReference type="Gene3D" id="1.20.58.1070">
    <property type="match status" value="1"/>
</dbReference>
<dbReference type="InterPro" id="IPR035426">
    <property type="entry name" value="Gemin2/Brr1"/>
</dbReference>
<keyword evidence="4" id="KW-1185">Reference proteome</keyword>
<proteinExistence type="inferred from homology"/>
<evidence type="ECO:0000256" key="2">
    <source>
        <dbReference type="SAM" id="MobiDB-lite"/>
    </source>
</evidence>
<dbReference type="PANTHER" id="PTHR12794:SF0">
    <property type="entry name" value="GEM-ASSOCIATED PROTEIN 2"/>
    <property type="match status" value="1"/>
</dbReference>
<name>A0AAD4P2Z0_PERFH</name>
<dbReference type="GO" id="GO:0000387">
    <property type="term" value="P:spliceosomal snRNP assembly"/>
    <property type="evidence" value="ECO:0007669"/>
    <property type="project" value="InterPro"/>
</dbReference>
<dbReference type="Pfam" id="PF04938">
    <property type="entry name" value="SIP1"/>
    <property type="match status" value="1"/>
</dbReference>
<evidence type="ECO:0000313" key="4">
    <source>
        <dbReference type="Proteomes" id="UP001190926"/>
    </source>
</evidence>
<feature type="region of interest" description="Disordered" evidence="2">
    <location>
        <begin position="123"/>
        <end position="166"/>
    </location>
</feature>
<comment type="similarity">
    <text evidence="1">Belongs to the gemin-2 family.</text>
</comment>
<dbReference type="Proteomes" id="UP001190926">
    <property type="component" value="Unassembled WGS sequence"/>
</dbReference>
<reference evidence="3 4" key="1">
    <citation type="journal article" date="2021" name="Nat. Commun.">
        <title>Incipient diploidization of the medicinal plant Perilla within 10,000 years.</title>
        <authorList>
            <person name="Zhang Y."/>
            <person name="Shen Q."/>
            <person name="Leng L."/>
            <person name="Zhang D."/>
            <person name="Chen S."/>
            <person name="Shi Y."/>
            <person name="Ning Z."/>
            <person name="Chen S."/>
        </authorList>
    </citation>
    <scope>NUCLEOTIDE SEQUENCE [LARGE SCALE GENOMIC DNA]</scope>
    <source>
        <strain evidence="4">cv. PC099</strain>
    </source>
</reference>
<gene>
    <name evidence="3" type="ORF">C2S53_017926</name>
</gene>
<feature type="region of interest" description="Disordered" evidence="2">
    <location>
        <begin position="1"/>
        <end position="25"/>
    </location>
</feature>
<feature type="compositionally biased region" description="Low complexity" evidence="2">
    <location>
        <begin position="436"/>
        <end position="446"/>
    </location>
</feature>
<dbReference type="AlphaFoldDB" id="A0AAD4P2Z0"/>
<accession>A0AAD4P2Z0</accession>
<dbReference type="SMR" id="A0AAD4P2Z0"/>
<dbReference type="GO" id="GO:0005634">
    <property type="term" value="C:nucleus"/>
    <property type="evidence" value="ECO:0007669"/>
    <property type="project" value="TreeGrafter"/>
</dbReference>
<feature type="compositionally biased region" description="Basic residues" evidence="2">
    <location>
        <begin position="152"/>
        <end position="163"/>
    </location>
</feature>
<dbReference type="PANTHER" id="PTHR12794">
    <property type="entry name" value="GEMIN2"/>
    <property type="match status" value="1"/>
</dbReference>
<dbReference type="EMBL" id="SDAM02000268">
    <property type="protein sequence ID" value="KAH6824978.1"/>
    <property type="molecule type" value="Genomic_DNA"/>
</dbReference>
<dbReference type="GO" id="GO:0032797">
    <property type="term" value="C:SMN complex"/>
    <property type="evidence" value="ECO:0007669"/>
    <property type="project" value="TreeGrafter"/>
</dbReference>